<organism evidence="4 5">
    <name type="scientific">Bacteroides oleiciplenus</name>
    <dbReference type="NCBI Taxonomy" id="626931"/>
    <lineage>
        <taxon>Bacteria</taxon>
        <taxon>Pseudomonadati</taxon>
        <taxon>Bacteroidota</taxon>
        <taxon>Bacteroidia</taxon>
        <taxon>Bacteroidales</taxon>
        <taxon>Bacteroidaceae</taxon>
        <taxon>Bacteroides</taxon>
    </lineage>
</organism>
<evidence type="ECO:0000256" key="2">
    <source>
        <dbReference type="SAM" id="SignalP"/>
    </source>
</evidence>
<dbReference type="Gene3D" id="3.40.50.1820">
    <property type="entry name" value="alpha/beta hydrolase"/>
    <property type="match status" value="1"/>
</dbReference>
<dbReference type="PANTHER" id="PTHR43037">
    <property type="entry name" value="UNNAMED PRODUCT-RELATED"/>
    <property type="match status" value="1"/>
</dbReference>
<dbReference type="PANTHER" id="PTHR43037:SF1">
    <property type="entry name" value="BLL1128 PROTEIN"/>
    <property type="match status" value="1"/>
</dbReference>
<dbReference type="InterPro" id="IPR029058">
    <property type="entry name" value="AB_hydrolase_fold"/>
</dbReference>
<dbReference type="InterPro" id="IPR002925">
    <property type="entry name" value="Dienelactn_hydro"/>
</dbReference>
<keyword evidence="1 2" id="KW-0732">Signal</keyword>
<sequence>MKRIISVVCVLFSLLSLSAQETYQKETFISSRGDTLPYRLLLPETVKAGEKYPLVLFLHGAGERGNDNERQLTHGGQMFLNPVNREKYPAFVLVPQCPVAGYWAYMERPASFMPGEMPLDNPLTPVFQTVKDLLDTYLAMPQVDKNRIYIIGLSMGGMGTFDMAIRYPEIFAAAVPVCGTVNPARLKAAKQVKFRIFHGDTDNVVTPEGSRAAYKALKAAGADVEYIEFPGCNHGSWNPAFNYPGFMEWIFSQKKK</sequence>
<evidence type="ECO:0000313" key="5">
    <source>
        <dbReference type="Proteomes" id="UP000260983"/>
    </source>
</evidence>
<feature type="chain" id="PRO_5017674258" evidence="2">
    <location>
        <begin position="20"/>
        <end position="256"/>
    </location>
</feature>
<feature type="domain" description="Dienelactone hydrolase" evidence="3">
    <location>
        <begin position="128"/>
        <end position="237"/>
    </location>
</feature>
<dbReference type="GO" id="GO:0016787">
    <property type="term" value="F:hydrolase activity"/>
    <property type="evidence" value="ECO:0007669"/>
    <property type="project" value="InterPro"/>
</dbReference>
<dbReference type="Proteomes" id="UP000260983">
    <property type="component" value="Unassembled WGS sequence"/>
</dbReference>
<dbReference type="RefSeq" id="WP_117724678.1">
    <property type="nucleotide sequence ID" value="NZ_QSUL01000009.1"/>
</dbReference>
<evidence type="ECO:0000313" key="4">
    <source>
        <dbReference type="EMBL" id="RGN34321.1"/>
    </source>
</evidence>
<evidence type="ECO:0000259" key="3">
    <source>
        <dbReference type="Pfam" id="PF01738"/>
    </source>
</evidence>
<accession>A0A3E5B9Q9</accession>
<reference evidence="4 5" key="1">
    <citation type="submission" date="2018-08" db="EMBL/GenBank/DDBJ databases">
        <title>A genome reference for cultivated species of the human gut microbiota.</title>
        <authorList>
            <person name="Zou Y."/>
            <person name="Xue W."/>
            <person name="Luo G."/>
        </authorList>
    </citation>
    <scope>NUCLEOTIDE SEQUENCE [LARGE SCALE GENOMIC DNA]</scope>
    <source>
        <strain evidence="4 5">OM05-15BH</strain>
    </source>
</reference>
<comment type="caution">
    <text evidence="4">The sequence shown here is derived from an EMBL/GenBank/DDBJ whole genome shotgun (WGS) entry which is preliminary data.</text>
</comment>
<dbReference type="Pfam" id="PF01738">
    <property type="entry name" value="DLH"/>
    <property type="match status" value="1"/>
</dbReference>
<dbReference type="EMBL" id="QSUL01000009">
    <property type="protein sequence ID" value="RGN34321.1"/>
    <property type="molecule type" value="Genomic_DNA"/>
</dbReference>
<gene>
    <name evidence="4" type="ORF">DXB65_14660</name>
</gene>
<protein>
    <submittedName>
        <fullName evidence="4">Phospholipase</fullName>
    </submittedName>
</protein>
<name>A0A3E5B9Q9_9BACE</name>
<dbReference type="AlphaFoldDB" id="A0A3E5B9Q9"/>
<evidence type="ECO:0000256" key="1">
    <source>
        <dbReference type="ARBA" id="ARBA00022729"/>
    </source>
</evidence>
<dbReference type="SUPFAM" id="SSF53474">
    <property type="entry name" value="alpha/beta-Hydrolases"/>
    <property type="match status" value="1"/>
</dbReference>
<dbReference type="InterPro" id="IPR050955">
    <property type="entry name" value="Plant_Biomass_Hydrol_Est"/>
</dbReference>
<feature type="signal peptide" evidence="2">
    <location>
        <begin position="1"/>
        <end position="19"/>
    </location>
</feature>
<proteinExistence type="predicted"/>